<comment type="subcellular location">
    <subcellularLocation>
        <location evidence="1">Cytoplasm</location>
    </subcellularLocation>
</comment>
<evidence type="ECO:0000256" key="1">
    <source>
        <dbReference type="ARBA" id="ARBA00004496"/>
    </source>
</evidence>
<dbReference type="PROSITE" id="PS50851">
    <property type="entry name" value="CHEW"/>
    <property type="match status" value="1"/>
</dbReference>
<evidence type="ECO:0000313" key="6">
    <source>
        <dbReference type="Proteomes" id="UP001525890"/>
    </source>
</evidence>
<dbReference type="Pfam" id="PF01584">
    <property type="entry name" value="CheW"/>
    <property type="match status" value="1"/>
</dbReference>
<evidence type="ECO:0000313" key="5">
    <source>
        <dbReference type="EMBL" id="MCT7969653.1"/>
    </source>
</evidence>
<organism evidence="5 6">
    <name type="scientific">Laspinema palackyanum D2a</name>
    <dbReference type="NCBI Taxonomy" id="2953684"/>
    <lineage>
        <taxon>Bacteria</taxon>
        <taxon>Bacillati</taxon>
        <taxon>Cyanobacteriota</taxon>
        <taxon>Cyanophyceae</taxon>
        <taxon>Oscillatoriophycideae</taxon>
        <taxon>Oscillatoriales</taxon>
        <taxon>Laspinemataceae</taxon>
        <taxon>Laspinema</taxon>
        <taxon>Laspinema palackyanum</taxon>
    </lineage>
</organism>
<dbReference type="InterPro" id="IPR036061">
    <property type="entry name" value="CheW-like_dom_sf"/>
</dbReference>
<dbReference type="PANTHER" id="PTHR22617:SF45">
    <property type="entry name" value="CHEMOTAXIS PROTEIN CHEW"/>
    <property type="match status" value="1"/>
</dbReference>
<reference evidence="5 6" key="1">
    <citation type="journal article" date="2022" name="Front. Microbiol.">
        <title>High genomic differentiation and limited gene flow indicate recent cryptic speciation within the genus Laspinema (cyanobacteria).</title>
        <authorList>
            <person name="Stanojkovic A."/>
            <person name="Skoupy S."/>
            <person name="Skaloud P."/>
            <person name="Dvorak P."/>
        </authorList>
    </citation>
    <scope>NUCLEOTIDE SEQUENCE [LARGE SCALE GENOMIC DNA]</scope>
    <source>
        <strain evidence="5 6">D2a</strain>
    </source>
</reference>
<name>A0ABT2MY26_9CYAN</name>
<evidence type="ECO:0000256" key="2">
    <source>
        <dbReference type="ARBA" id="ARBA00021483"/>
    </source>
</evidence>
<dbReference type="Gene3D" id="2.30.30.40">
    <property type="entry name" value="SH3 Domains"/>
    <property type="match status" value="1"/>
</dbReference>
<feature type="domain" description="CheW-like" evidence="4">
    <location>
        <begin position="83"/>
        <end position="237"/>
    </location>
</feature>
<sequence>MSEKCWNQIGIEGDRSCPELNTVIHCRNCPVYTSAGRSLLERDAPENYRAEWTDLLAQTPTTLTSDRQTLPQLQRATAEFFDPLSLLIFRLGVEWLALAASTFQEITQPCTIHTLPHRTNEILLGLVNIRGELLPCISLRNLLGLEPPGTYPKPLNGPGDLTRTVYSRMVVVNIQGDIWVFSVDEIEGIHRCDRHLIEEVPAVVSKAPITYTQYIVNWQDKKVNYLDEELVFSTLKRRIL</sequence>
<evidence type="ECO:0000259" key="4">
    <source>
        <dbReference type="PROSITE" id="PS50851"/>
    </source>
</evidence>
<dbReference type="Gene3D" id="2.40.50.180">
    <property type="entry name" value="CheA-289, Domain 4"/>
    <property type="match status" value="1"/>
</dbReference>
<dbReference type="InterPro" id="IPR002545">
    <property type="entry name" value="CheW-lke_dom"/>
</dbReference>
<dbReference type="SUPFAM" id="SSF50341">
    <property type="entry name" value="CheW-like"/>
    <property type="match status" value="1"/>
</dbReference>
<proteinExistence type="predicted"/>
<comment type="caution">
    <text evidence="5">The sequence shown here is derived from an EMBL/GenBank/DDBJ whole genome shotgun (WGS) entry which is preliminary data.</text>
</comment>
<protein>
    <recommendedName>
        <fullName evidence="2">Chemotaxis protein CheW</fullName>
    </recommendedName>
</protein>
<evidence type="ECO:0000256" key="3">
    <source>
        <dbReference type="ARBA" id="ARBA00022490"/>
    </source>
</evidence>
<keyword evidence="3" id="KW-0963">Cytoplasm</keyword>
<dbReference type="EMBL" id="JAMXFF010000056">
    <property type="protein sequence ID" value="MCT7969653.1"/>
    <property type="molecule type" value="Genomic_DNA"/>
</dbReference>
<gene>
    <name evidence="5" type="ORF">NG799_25395</name>
</gene>
<dbReference type="RefSeq" id="WP_368009104.1">
    <property type="nucleotide sequence ID" value="NZ_JAMXFF010000056.1"/>
</dbReference>
<keyword evidence="6" id="KW-1185">Reference proteome</keyword>
<dbReference type="SMART" id="SM00260">
    <property type="entry name" value="CheW"/>
    <property type="match status" value="1"/>
</dbReference>
<dbReference type="PANTHER" id="PTHR22617">
    <property type="entry name" value="CHEMOTAXIS SENSOR HISTIDINE KINASE-RELATED"/>
    <property type="match status" value="1"/>
</dbReference>
<dbReference type="Proteomes" id="UP001525890">
    <property type="component" value="Unassembled WGS sequence"/>
</dbReference>
<dbReference type="InterPro" id="IPR039315">
    <property type="entry name" value="CheW"/>
</dbReference>
<accession>A0ABT2MY26</accession>